<comment type="caution">
    <text evidence="2">The sequence shown here is derived from an EMBL/GenBank/DDBJ whole genome shotgun (WGS) entry which is preliminary data.</text>
</comment>
<proteinExistence type="predicted"/>
<dbReference type="EMBL" id="ML978124">
    <property type="protein sequence ID" value="KAF2100451.1"/>
    <property type="molecule type" value="Genomic_DNA"/>
</dbReference>
<evidence type="ECO:0000256" key="1">
    <source>
        <dbReference type="SAM" id="MobiDB-lite"/>
    </source>
</evidence>
<keyword evidence="3" id="KW-1185">Reference proteome</keyword>
<name>A0A9P4M789_9PEZI</name>
<dbReference type="AlphaFoldDB" id="A0A9P4M789"/>
<evidence type="ECO:0000313" key="2">
    <source>
        <dbReference type="EMBL" id="KAF2100451.1"/>
    </source>
</evidence>
<reference evidence="2" key="1">
    <citation type="journal article" date="2020" name="Stud. Mycol.">
        <title>101 Dothideomycetes genomes: a test case for predicting lifestyles and emergence of pathogens.</title>
        <authorList>
            <person name="Haridas S."/>
            <person name="Albert R."/>
            <person name="Binder M."/>
            <person name="Bloem J."/>
            <person name="Labutti K."/>
            <person name="Salamov A."/>
            <person name="Andreopoulos B."/>
            <person name="Baker S."/>
            <person name="Barry K."/>
            <person name="Bills G."/>
            <person name="Bluhm B."/>
            <person name="Cannon C."/>
            <person name="Castanera R."/>
            <person name="Culley D."/>
            <person name="Daum C."/>
            <person name="Ezra D."/>
            <person name="Gonzalez J."/>
            <person name="Henrissat B."/>
            <person name="Kuo A."/>
            <person name="Liang C."/>
            <person name="Lipzen A."/>
            <person name="Lutzoni F."/>
            <person name="Magnuson J."/>
            <person name="Mondo S."/>
            <person name="Nolan M."/>
            <person name="Ohm R."/>
            <person name="Pangilinan J."/>
            <person name="Park H.-J."/>
            <person name="Ramirez L."/>
            <person name="Alfaro M."/>
            <person name="Sun H."/>
            <person name="Tritt A."/>
            <person name="Yoshinaga Y."/>
            <person name="Zwiers L.-H."/>
            <person name="Turgeon B."/>
            <person name="Goodwin S."/>
            <person name="Spatafora J."/>
            <person name="Crous P."/>
            <person name="Grigoriev I."/>
        </authorList>
    </citation>
    <scope>NUCLEOTIDE SEQUENCE</scope>
    <source>
        <strain evidence="2">CBS 133067</strain>
    </source>
</reference>
<protein>
    <submittedName>
        <fullName evidence="2">Uncharacterized protein</fullName>
    </submittedName>
</protein>
<organism evidence="2 3">
    <name type="scientific">Rhizodiscina lignyota</name>
    <dbReference type="NCBI Taxonomy" id="1504668"/>
    <lineage>
        <taxon>Eukaryota</taxon>
        <taxon>Fungi</taxon>
        <taxon>Dikarya</taxon>
        <taxon>Ascomycota</taxon>
        <taxon>Pezizomycotina</taxon>
        <taxon>Dothideomycetes</taxon>
        <taxon>Pleosporomycetidae</taxon>
        <taxon>Aulographales</taxon>
        <taxon>Rhizodiscinaceae</taxon>
        <taxon>Rhizodiscina</taxon>
    </lineage>
</organism>
<dbReference type="Proteomes" id="UP000799772">
    <property type="component" value="Unassembled WGS sequence"/>
</dbReference>
<feature type="compositionally biased region" description="Basic residues" evidence="1">
    <location>
        <begin position="13"/>
        <end position="23"/>
    </location>
</feature>
<feature type="region of interest" description="Disordered" evidence="1">
    <location>
        <begin position="150"/>
        <end position="215"/>
    </location>
</feature>
<evidence type="ECO:0000313" key="3">
    <source>
        <dbReference type="Proteomes" id="UP000799772"/>
    </source>
</evidence>
<gene>
    <name evidence="2" type="ORF">NA57DRAFT_74060</name>
</gene>
<sequence>MPSPQPRFSGVATRRHRRGRYSPHHPSSPPTAGLATYGGYRTPCPSDVDAFSYRPTCLKDWSMPETQWDVLPLVLQGEIAKLQHAGAAVLTGFSRLEEMDWPFGSQADISGEVEKSTSQEHQVSIQGDLDLYSDRVASLPLDDISVARLQAPPPRLTRKDEGTSSLGKGIRSSLSSLQDRLGEDSPPASLRTRETSLSRRPSNNPPMTAPVSPSSPIDLWSLKPVNRNGFQTHPSSRVQSPYLSPSPSFLLPLGFHVTSIPPLTPGSSRAASPTKDSRPVLEPQTPTYYLAELSHLRSDALVRLRHAVRRVDIEWAEMQRIQLRDCDVGSKSTSSSGGMDREECLAFEQWWEGKRALAGALEEKCIRLVSEVREILE</sequence>
<accession>A0A9P4M789</accession>
<feature type="region of interest" description="Disordered" evidence="1">
    <location>
        <begin position="1"/>
        <end position="36"/>
    </location>
</feature>
<dbReference type="OrthoDB" id="3898724at2759"/>